<dbReference type="SUPFAM" id="SSF51445">
    <property type="entry name" value="(Trans)glycosidases"/>
    <property type="match status" value="1"/>
</dbReference>
<dbReference type="Pfam" id="PF05691">
    <property type="entry name" value="Raffinose_syn"/>
    <property type="match status" value="1"/>
</dbReference>
<keyword evidence="4" id="KW-1185">Reference proteome</keyword>
<evidence type="ECO:0008006" key="5">
    <source>
        <dbReference type="Google" id="ProtNLM"/>
    </source>
</evidence>
<dbReference type="PANTHER" id="PTHR31268:SF32">
    <property type="entry name" value="GALACTINOL--SUCROSE GALACTOSYLTRANSFERASE 2-RELATED"/>
    <property type="match status" value="1"/>
</dbReference>
<evidence type="ECO:0000313" key="4">
    <source>
        <dbReference type="Proteomes" id="UP000672032"/>
    </source>
</evidence>
<name>A0A8A3PAS9_9HELO</name>
<dbReference type="InterPro" id="IPR017853">
    <property type="entry name" value="GH"/>
</dbReference>
<organism evidence="3 4">
    <name type="scientific">Monilinia vaccinii-corymbosi</name>
    <dbReference type="NCBI Taxonomy" id="61207"/>
    <lineage>
        <taxon>Eukaryota</taxon>
        <taxon>Fungi</taxon>
        <taxon>Dikarya</taxon>
        <taxon>Ascomycota</taxon>
        <taxon>Pezizomycotina</taxon>
        <taxon>Leotiomycetes</taxon>
        <taxon>Helotiales</taxon>
        <taxon>Sclerotiniaceae</taxon>
        <taxon>Monilinia</taxon>
    </lineage>
</organism>
<evidence type="ECO:0000256" key="2">
    <source>
        <dbReference type="ARBA" id="ARBA00023277"/>
    </source>
</evidence>
<accession>A0A8A3PAS9</accession>
<sequence length="484" mass="55331">MSARLICYPLLGQTTVIASDQVDVTVALFPLDDEETDWEVAVWHDSTKDMRWEQLDLSHLHDGISTVNDPQSPALFFSNALERHSMKESRVHYTIKYRKIGDSTWNWVNDNPNSVGDAEIIFQKQSPIIPLHSMEEYISNISKALTLKYLGLHEESKSPMWTLTYSIAAPNASATEPSVQCIDIGFPMHLTRYFALVKRMNYWLVPRHGKCKFELGEDSCQFYSGYLESRKEEAILLSFLRYDGMHFVMLALSMDGIVTTLTSRDDGKIVLIGKNENEQERKGVVICAVGKTVEEGIAATMDHAKRMVRESLQLGSILKEVSDEQQEFPDFKVRKSFHDELVYCTWNSLGPTLTSATLFAAIDDLTSSSIYPSTIIIDDGWQSITPFGSEEFPTQHRWSRFEASSTSFPEGLANLSFRIKKSYPWIKNIGVWHGIFGYWGGIDPESEIGQKYKLRWVDIDNHHRSGMWVVDACDVRRFYDDFYS</sequence>
<dbReference type="InterPro" id="IPR008811">
    <property type="entry name" value="Glycosyl_hydrolases_36"/>
</dbReference>
<protein>
    <recommendedName>
        <fullName evidence="5">Alpha-galactosidase</fullName>
    </recommendedName>
</protein>
<dbReference type="EMBL" id="CP063407">
    <property type="protein sequence ID" value="QSZ32213.1"/>
    <property type="molecule type" value="Genomic_DNA"/>
</dbReference>
<dbReference type="Proteomes" id="UP000672032">
    <property type="component" value="Chromosome 3"/>
</dbReference>
<dbReference type="PANTHER" id="PTHR31268">
    <property type="match status" value="1"/>
</dbReference>
<reference evidence="3" key="1">
    <citation type="submission" date="2020-10" db="EMBL/GenBank/DDBJ databases">
        <title>Genome Sequence of Monilinia vaccinii-corymbosi Sheds Light on Mummy Berry Disease Infection of Blueberry and Mating Type.</title>
        <authorList>
            <person name="Yow A.G."/>
            <person name="Zhang Y."/>
            <person name="Bansal K."/>
            <person name="Eacker S.M."/>
            <person name="Sullivan S."/>
            <person name="Liachko I."/>
            <person name="Cubeta M.A."/>
            <person name="Rollins J.A."/>
            <person name="Ashrafi H."/>
        </authorList>
    </citation>
    <scope>NUCLEOTIDE SEQUENCE</scope>
    <source>
        <strain evidence="3">RL-1</strain>
    </source>
</reference>
<proteinExistence type="inferred from homology"/>
<gene>
    <name evidence="3" type="ORF">DSL72_001785</name>
</gene>
<comment type="similarity">
    <text evidence="1">Belongs to the glycosyl hydrolases 36 family.</text>
</comment>
<dbReference type="AlphaFoldDB" id="A0A8A3PAS9"/>
<evidence type="ECO:0000256" key="1">
    <source>
        <dbReference type="ARBA" id="ARBA00007240"/>
    </source>
</evidence>
<dbReference type="OrthoDB" id="4664297at2759"/>
<keyword evidence="2" id="KW-0119">Carbohydrate metabolism</keyword>
<evidence type="ECO:0000313" key="3">
    <source>
        <dbReference type="EMBL" id="QSZ32213.1"/>
    </source>
</evidence>